<dbReference type="InterPro" id="IPR008250">
    <property type="entry name" value="ATPase_P-typ_transduc_dom_A_sf"/>
</dbReference>
<dbReference type="SUPFAM" id="SSF81665">
    <property type="entry name" value="Calcium ATPase, transmembrane domain M"/>
    <property type="match status" value="1"/>
</dbReference>
<dbReference type="InterPro" id="IPR004014">
    <property type="entry name" value="ATPase_P-typ_cation-transptr_N"/>
</dbReference>
<dbReference type="Pfam" id="PF00122">
    <property type="entry name" value="E1-E2_ATPase"/>
    <property type="match status" value="1"/>
</dbReference>
<evidence type="ECO:0000256" key="1">
    <source>
        <dbReference type="ARBA" id="ARBA00004141"/>
    </source>
</evidence>
<proteinExistence type="predicted"/>
<evidence type="ECO:0000256" key="4">
    <source>
        <dbReference type="ARBA" id="ARBA00023136"/>
    </source>
</evidence>
<dbReference type="Gene3D" id="2.70.150.10">
    <property type="entry name" value="Calcium-transporting ATPase, cytoplasmic transduction domain A"/>
    <property type="match status" value="1"/>
</dbReference>
<reference evidence="7" key="1">
    <citation type="submission" date="2022-10" db="EMBL/GenBank/DDBJ databases">
        <title>The WGS of Solirubrobacter ginsenosidimutans DSM 21036.</title>
        <authorList>
            <person name="Jiang Z."/>
        </authorList>
    </citation>
    <scope>NUCLEOTIDE SEQUENCE</scope>
    <source>
        <strain evidence="7">DSM 21036</strain>
    </source>
</reference>
<dbReference type="GO" id="GO:0000166">
    <property type="term" value="F:nucleotide binding"/>
    <property type="evidence" value="ECO:0007669"/>
    <property type="project" value="InterPro"/>
</dbReference>
<organism evidence="7 8">
    <name type="scientific">Solirubrobacter ginsenosidimutans</name>
    <dbReference type="NCBI Taxonomy" id="490573"/>
    <lineage>
        <taxon>Bacteria</taxon>
        <taxon>Bacillati</taxon>
        <taxon>Actinomycetota</taxon>
        <taxon>Thermoleophilia</taxon>
        <taxon>Solirubrobacterales</taxon>
        <taxon>Solirubrobacteraceae</taxon>
        <taxon>Solirubrobacter</taxon>
    </lineage>
</organism>
<protein>
    <submittedName>
        <fullName evidence="7">Cation-transporting P-type ATPase</fullName>
    </submittedName>
</protein>
<feature type="transmembrane region" description="Helical" evidence="5">
    <location>
        <begin position="860"/>
        <end position="878"/>
    </location>
</feature>
<evidence type="ECO:0000256" key="3">
    <source>
        <dbReference type="ARBA" id="ARBA00022989"/>
    </source>
</evidence>
<dbReference type="InterPro" id="IPR023298">
    <property type="entry name" value="ATPase_P-typ_TM_dom_sf"/>
</dbReference>
<dbReference type="Gene3D" id="1.20.1110.10">
    <property type="entry name" value="Calcium-transporting ATPase, transmembrane domain"/>
    <property type="match status" value="1"/>
</dbReference>
<dbReference type="SUPFAM" id="SSF81653">
    <property type="entry name" value="Calcium ATPase, transduction domain A"/>
    <property type="match status" value="1"/>
</dbReference>
<dbReference type="InterPro" id="IPR006068">
    <property type="entry name" value="ATPase_P-typ_cation-transptr_C"/>
</dbReference>
<sequence>MGDAIVAAHVDPDVANEPPAWHALPGADVLRAFHVDPRVGLTSQEAAQRRAVFGPNAPAAAEREPRRWAFTRQYMEPMPLLLAAASIGCFVLGEPLTGFVVLAVSLVHAVLGVRSEGEPSDAGSALQRLFPASASVRRDGRTLRVPARELVPGDVLLVEAGEPVAADGRLLESFTLEVDESALTGERVPARKGVDLVIDTDASLAERTDMLYLGTRVTHGTGELVVTATGLATEAGRISELLAAPGEVAAAITSGPPWLMRRSLIFGGVALILMVALGLLRAEDADSIALAAVALTVGALPIGLPVVVAVIVARAAKLLERAGAVVRRAPALTALGSMSALNVGASGVLTHGRPAAVELVLPRRRYSTAGTIKHVAGDPELALEPVLTGLALSTGAVISDGELTGDPVEGALVALAEKGGVDVAVTRSRWPRVAEAPYDATHGLMATFHRMSDESGTTVVRCFARGTPDSLLGRAVTEQGPGPRPLRIDARARERYLTESAELADRGLQVVAFGHRDFADTGFEVPANALTIVDGLTLLALVGIADPPREGARAAVASAKAAGVRVRLVTGRPVPVAEALARSVAIEGRTITGTALAAISDRELAGELDRIGVLAGATPAQRVRLVAGLERAGHVVGVAGRGLDDAPAVRAADIGMATAGDRTDVSRAVAAVTLTGDVTTWMAAVIGGGRGAYDDLVRYTRLESGVLIGTILTFAGASVLAVAGGMPFLPIQVLYGGLTAQLAQGIALGWRGHDRVDATPRPPVPSAPGYSRIAPVAAVQAAVTLGVIALAEGNWGTPVARTMGLATFAFTTVALSFSARAERTPVRPLLLAAAVSIGAIVLGVEARLTQMVLETEGLRAGQWAICAGAAFPFLLAATRR</sequence>
<feature type="transmembrane region" description="Helical" evidence="5">
    <location>
        <begin position="706"/>
        <end position="726"/>
    </location>
</feature>
<feature type="transmembrane region" description="Helical" evidence="5">
    <location>
        <begin position="288"/>
        <end position="313"/>
    </location>
</feature>
<dbReference type="Proteomes" id="UP001149140">
    <property type="component" value="Unassembled WGS sequence"/>
</dbReference>
<dbReference type="InterPro" id="IPR059000">
    <property type="entry name" value="ATPase_P-type_domA"/>
</dbReference>
<evidence type="ECO:0000259" key="6">
    <source>
        <dbReference type="SMART" id="SM00831"/>
    </source>
</evidence>
<dbReference type="GO" id="GO:0016020">
    <property type="term" value="C:membrane"/>
    <property type="evidence" value="ECO:0007669"/>
    <property type="project" value="UniProtKB-SubCell"/>
</dbReference>
<accession>A0A9X3MNM4</accession>
<dbReference type="EMBL" id="JAPDOD010000001">
    <property type="protein sequence ID" value="MDA0158936.1"/>
    <property type="molecule type" value="Genomic_DNA"/>
</dbReference>
<dbReference type="Gene3D" id="3.40.50.1000">
    <property type="entry name" value="HAD superfamily/HAD-like"/>
    <property type="match status" value="1"/>
</dbReference>
<evidence type="ECO:0000256" key="5">
    <source>
        <dbReference type="SAM" id="Phobius"/>
    </source>
</evidence>
<evidence type="ECO:0000313" key="7">
    <source>
        <dbReference type="EMBL" id="MDA0158936.1"/>
    </source>
</evidence>
<dbReference type="InterPro" id="IPR023214">
    <property type="entry name" value="HAD_sf"/>
</dbReference>
<feature type="transmembrane region" description="Helical" evidence="5">
    <location>
        <begin position="264"/>
        <end position="282"/>
    </location>
</feature>
<keyword evidence="2 5" id="KW-0812">Transmembrane</keyword>
<dbReference type="PANTHER" id="PTHR42861">
    <property type="entry name" value="CALCIUM-TRANSPORTING ATPASE"/>
    <property type="match status" value="1"/>
</dbReference>
<comment type="caution">
    <text evidence="7">The sequence shown here is derived from an EMBL/GenBank/DDBJ whole genome shotgun (WGS) entry which is preliminary data.</text>
</comment>
<dbReference type="InterPro" id="IPR023299">
    <property type="entry name" value="ATPase_P-typ_cyto_dom_N"/>
</dbReference>
<evidence type="ECO:0000256" key="2">
    <source>
        <dbReference type="ARBA" id="ARBA00022692"/>
    </source>
</evidence>
<feature type="domain" description="Cation-transporting P-type ATPase N-terminal" evidence="6">
    <location>
        <begin position="20"/>
        <end position="94"/>
    </location>
</feature>
<evidence type="ECO:0000313" key="8">
    <source>
        <dbReference type="Proteomes" id="UP001149140"/>
    </source>
</evidence>
<dbReference type="Pfam" id="PF00689">
    <property type="entry name" value="Cation_ATPase_C"/>
    <property type="match status" value="1"/>
</dbReference>
<dbReference type="Pfam" id="PF13246">
    <property type="entry name" value="Cation_ATPase"/>
    <property type="match status" value="1"/>
</dbReference>
<gene>
    <name evidence="7" type="ORF">OM076_01565</name>
</gene>
<dbReference type="AlphaFoldDB" id="A0A9X3MNM4"/>
<dbReference type="SUPFAM" id="SSF56784">
    <property type="entry name" value="HAD-like"/>
    <property type="match status" value="1"/>
</dbReference>
<dbReference type="PRINTS" id="PR00119">
    <property type="entry name" value="CATATPASE"/>
</dbReference>
<feature type="transmembrane region" description="Helical" evidence="5">
    <location>
        <begin position="829"/>
        <end position="848"/>
    </location>
</feature>
<keyword evidence="3 5" id="KW-1133">Transmembrane helix</keyword>
<dbReference type="SMART" id="SM00831">
    <property type="entry name" value="Cation_ATPase_N"/>
    <property type="match status" value="1"/>
</dbReference>
<name>A0A9X3MNM4_9ACTN</name>
<feature type="transmembrane region" description="Helical" evidence="5">
    <location>
        <begin position="799"/>
        <end position="817"/>
    </location>
</feature>
<keyword evidence="8" id="KW-1185">Reference proteome</keyword>
<dbReference type="Gene3D" id="3.40.1110.10">
    <property type="entry name" value="Calcium-transporting ATPase, cytoplasmic domain N"/>
    <property type="match status" value="1"/>
</dbReference>
<dbReference type="Pfam" id="PF00690">
    <property type="entry name" value="Cation_ATPase_N"/>
    <property type="match status" value="1"/>
</dbReference>
<dbReference type="RefSeq" id="WP_270037568.1">
    <property type="nucleotide sequence ID" value="NZ_JAPDOD010000001.1"/>
</dbReference>
<feature type="transmembrane region" description="Helical" evidence="5">
    <location>
        <begin position="80"/>
        <end position="107"/>
    </location>
</feature>
<comment type="subcellular location">
    <subcellularLocation>
        <location evidence="1">Membrane</location>
        <topology evidence="1">Multi-pass membrane protein</topology>
    </subcellularLocation>
</comment>
<keyword evidence="4 5" id="KW-0472">Membrane</keyword>
<dbReference type="SUPFAM" id="SSF81660">
    <property type="entry name" value="Metal cation-transporting ATPase, ATP-binding domain N"/>
    <property type="match status" value="1"/>
</dbReference>
<dbReference type="InterPro" id="IPR036412">
    <property type="entry name" value="HAD-like_sf"/>
</dbReference>